<evidence type="ECO:0000256" key="3">
    <source>
        <dbReference type="SAM" id="SignalP"/>
    </source>
</evidence>
<feature type="signal peptide" evidence="3">
    <location>
        <begin position="1"/>
        <end position="26"/>
    </location>
</feature>
<evidence type="ECO:0000313" key="5">
    <source>
        <dbReference type="Proteomes" id="UP000054396"/>
    </source>
</evidence>
<evidence type="ECO:0000313" key="4">
    <source>
        <dbReference type="EMBL" id="KUF10973.1"/>
    </source>
</evidence>
<sequence>MKTLRNTAIGAMLAASTLLTALPAAAEELTFVSWMKDEPGYGDWWNEIIAEFEDTHPGVTINMSRVARAEYADTMFTMFAGGNPPDIVHLAAFEFQPFANEGWMEPLDPWIEQSGLDLEGWAGQSTCEWNGDTVCIMLLYTGFVLAHNERIFQEAGVEIPTDWDSYLEAARALKKDTDGDGIIDQYGIALPFDDAASVMQEALNFVLDAGGSWTVDGEPAFDRPEVIEGLARYKQLFTEGLTPKELSSADVRQLLLEGRLAMTVDGGWINNTFRSAAPEVQKNLAITNSPFSPPLGGTSNVLGMSAEMSDEKKELVWDFIALTASPKYQQRFASWSKTPAPRPGVDYTQLKADNPSFEVLAQAAEDAAAANVDRLPKGLELENNEVVKIFYKVAQQMILQDLDPAEAAARLQEQVTRIKD</sequence>
<evidence type="ECO:0000256" key="1">
    <source>
        <dbReference type="ARBA" id="ARBA00004418"/>
    </source>
</evidence>
<dbReference type="AlphaFoldDB" id="A0A0W7WK28"/>
<dbReference type="EMBL" id="LPXO01000005">
    <property type="protein sequence ID" value="KUF10973.1"/>
    <property type="molecule type" value="Genomic_DNA"/>
</dbReference>
<comment type="subcellular location">
    <subcellularLocation>
        <location evidence="1">Periplasm</location>
    </subcellularLocation>
</comment>
<dbReference type="InterPro" id="IPR050490">
    <property type="entry name" value="Bact_solute-bd_prot1"/>
</dbReference>
<gene>
    <name evidence="4" type="ORF">AVJ23_10470</name>
</gene>
<organism evidence="4 5">
    <name type="scientific">Pseudoponticoccus marisrubri</name>
    <dbReference type="NCBI Taxonomy" id="1685382"/>
    <lineage>
        <taxon>Bacteria</taxon>
        <taxon>Pseudomonadati</taxon>
        <taxon>Pseudomonadota</taxon>
        <taxon>Alphaproteobacteria</taxon>
        <taxon>Rhodobacterales</taxon>
        <taxon>Roseobacteraceae</taxon>
        <taxon>Pseudoponticoccus</taxon>
    </lineage>
</organism>
<reference evidence="4 5" key="1">
    <citation type="submission" date="2015-12" db="EMBL/GenBank/DDBJ databases">
        <authorList>
            <person name="Shamseldin A."/>
            <person name="Moawad H."/>
            <person name="Abd El-Rahim W.M."/>
            <person name="Sadowsky M.J."/>
        </authorList>
    </citation>
    <scope>NUCLEOTIDE SEQUENCE [LARGE SCALE GENOMIC DNA]</scope>
    <source>
        <strain evidence="4 5">SJ5A-1</strain>
    </source>
</reference>
<protein>
    <submittedName>
        <fullName evidence="4">ABC transporter substrate-binding protein</fullName>
    </submittedName>
</protein>
<dbReference type="GO" id="GO:0042597">
    <property type="term" value="C:periplasmic space"/>
    <property type="evidence" value="ECO:0007669"/>
    <property type="project" value="UniProtKB-SubCell"/>
</dbReference>
<dbReference type="PANTHER" id="PTHR43649:SF12">
    <property type="entry name" value="DIACETYLCHITOBIOSE BINDING PROTEIN DASA"/>
    <property type="match status" value="1"/>
</dbReference>
<comment type="similarity">
    <text evidence="2">Belongs to the bacterial solute-binding protein 1 family.</text>
</comment>
<dbReference type="SUPFAM" id="SSF53850">
    <property type="entry name" value="Periplasmic binding protein-like II"/>
    <property type="match status" value="1"/>
</dbReference>
<dbReference type="Gene3D" id="3.40.190.10">
    <property type="entry name" value="Periplasmic binding protein-like II"/>
    <property type="match status" value="1"/>
</dbReference>
<feature type="chain" id="PRO_5006936397" evidence="3">
    <location>
        <begin position="27"/>
        <end position="420"/>
    </location>
</feature>
<dbReference type="InterPro" id="IPR006059">
    <property type="entry name" value="SBP"/>
</dbReference>
<keyword evidence="5" id="KW-1185">Reference proteome</keyword>
<comment type="caution">
    <text evidence="4">The sequence shown here is derived from an EMBL/GenBank/DDBJ whole genome shotgun (WGS) entry which is preliminary data.</text>
</comment>
<dbReference type="CDD" id="cd13585">
    <property type="entry name" value="PBP2_TMBP_like"/>
    <property type="match status" value="1"/>
</dbReference>
<proteinExistence type="inferred from homology"/>
<name>A0A0W7WK28_9RHOB</name>
<evidence type="ECO:0000256" key="2">
    <source>
        <dbReference type="ARBA" id="ARBA00008520"/>
    </source>
</evidence>
<dbReference type="Proteomes" id="UP000054396">
    <property type="component" value="Unassembled WGS sequence"/>
</dbReference>
<dbReference type="OrthoDB" id="9803049at2"/>
<dbReference type="PANTHER" id="PTHR43649">
    <property type="entry name" value="ARABINOSE-BINDING PROTEIN-RELATED"/>
    <property type="match status" value="1"/>
</dbReference>
<accession>A0A0W7WK28</accession>
<dbReference type="STRING" id="1685382.AVJ23_10470"/>
<keyword evidence="3" id="KW-0732">Signal</keyword>
<dbReference type="Pfam" id="PF01547">
    <property type="entry name" value="SBP_bac_1"/>
    <property type="match status" value="1"/>
</dbReference>